<protein>
    <submittedName>
        <fullName evidence="3">Phosphatase PAP2 family protein</fullName>
    </submittedName>
</protein>
<dbReference type="InterPro" id="IPR000326">
    <property type="entry name" value="PAP2/HPO"/>
</dbReference>
<feature type="transmembrane region" description="Helical" evidence="1">
    <location>
        <begin position="60"/>
        <end position="83"/>
    </location>
</feature>
<gene>
    <name evidence="3" type="ORF">QLQ12_15705</name>
</gene>
<proteinExistence type="predicted"/>
<evidence type="ECO:0000256" key="1">
    <source>
        <dbReference type="SAM" id="Phobius"/>
    </source>
</evidence>
<name>A0ABT6WJZ3_9ACTN</name>
<reference evidence="3 4" key="1">
    <citation type="submission" date="2023-05" db="EMBL/GenBank/DDBJ databases">
        <title>Actinoplanes sp. NEAU-A12 genome sequencing.</title>
        <authorList>
            <person name="Wang Z.-S."/>
        </authorList>
    </citation>
    <scope>NUCLEOTIDE SEQUENCE [LARGE SCALE GENOMIC DNA]</scope>
    <source>
        <strain evidence="3 4">NEAU-A12</strain>
    </source>
</reference>
<evidence type="ECO:0000259" key="2">
    <source>
        <dbReference type="SMART" id="SM00014"/>
    </source>
</evidence>
<feature type="domain" description="Phosphatidic acid phosphatase type 2/haloperoxidase" evidence="2">
    <location>
        <begin position="91"/>
        <end position="197"/>
    </location>
</feature>
<sequence length="217" mass="23062">MRPEFPVLRAGLAVLLLVPCALLAALVVGGWGPLHAFDQSVTDGLHEQAHAGSALTTAMTWWTNIFQPNVFRAAALGLVIWLVRRGERRTALWVAVTMVAGGLLGGLLKLLIGRERPEFLDPVASAVGYAFPSGHALNSALGLAVFVVIFPRVKALWVAAVVIPVMTAISRVVLGVHWTSDVVAGLLLGVAVVVLTTRAFVRSPAGERMPQREAAQL</sequence>
<comment type="caution">
    <text evidence="3">The sequence shown here is derived from an EMBL/GenBank/DDBJ whole genome shotgun (WGS) entry which is preliminary data.</text>
</comment>
<dbReference type="RefSeq" id="WP_282760617.1">
    <property type="nucleotide sequence ID" value="NZ_JASCTH010000009.1"/>
</dbReference>
<keyword evidence="1" id="KW-0812">Transmembrane</keyword>
<feature type="transmembrane region" description="Helical" evidence="1">
    <location>
        <begin position="90"/>
        <end position="112"/>
    </location>
</feature>
<accession>A0ABT6WJZ3</accession>
<dbReference type="InterPro" id="IPR036938">
    <property type="entry name" value="PAP2/HPO_sf"/>
</dbReference>
<dbReference type="SUPFAM" id="SSF48317">
    <property type="entry name" value="Acid phosphatase/Vanadium-dependent haloperoxidase"/>
    <property type="match status" value="1"/>
</dbReference>
<keyword evidence="1" id="KW-1133">Transmembrane helix</keyword>
<dbReference type="Pfam" id="PF01569">
    <property type="entry name" value="PAP2"/>
    <property type="match status" value="1"/>
</dbReference>
<evidence type="ECO:0000313" key="4">
    <source>
        <dbReference type="Proteomes" id="UP001241758"/>
    </source>
</evidence>
<keyword evidence="1" id="KW-0472">Membrane</keyword>
<dbReference type="Gene3D" id="1.20.144.10">
    <property type="entry name" value="Phosphatidic acid phosphatase type 2/haloperoxidase"/>
    <property type="match status" value="2"/>
</dbReference>
<dbReference type="Proteomes" id="UP001241758">
    <property type="component" value="Unassembled WGS sequence"/>
</dbReference>
<dbReference type="PANTHER" id="PTHR14969">
    <property type="entry name" value="SPHINGOSINE-1-PHOSPHATE PHOSPHOHYDROLASE"/>
    <property type="match status" value="1"/>
</dbReference>
<keyword evidence="4" id="KW-1185">Reference proteome</keyword>
<feature type="transmembrane region" description="Helical" evidence="1">
    <location>
        <begin position="156"/>
        <end position="176"/>
    </location>
</feature>
<evidence type="ECO:0000313" key="3">
    <source>
        <dbReference type="EMBL" id="MDI6100047.1"/>
    </source>
</evidence>
<feature type="transmembrane region" description="Helical" evidence="1">
    <location>
        <begin position="182"/>
        <end position="201"/>
    </location>
</feature>
<dbReference type="PANTHER" id="PTHR14969:SF13">
    <property type="entry name" value="AT30094P"/>
    <property type="match status" value="1"/>
</dbReference>
<dbReference type="EMBL" id="JASCTH010000009">
    <property type="protein sequence ID" value="MDI6100047.1"/>
    <property type="molecule type" value="Genomic_DNA"/>
</dbReference>
<feature type="transmembrane region" description="Helical" evidence="1">
    <location>
        <begin position="124"/>
        <end position="149"/>
    </location>
</feature>
<organism evidence="3 4">
    <name type="scientific">Actinoplanes sandaracinus</name>
    <dbReference type="NCBI Taxonomy" id="3045177"/>
    <lineage>
        <taxon>Bacteria</taxon>
        <taxon>Bacillati</taxon>
        <taxon>Actinomycetota</taxon>
        <taxon>Actinomycetes</taxon>
        <taxon>Micromonosporales</taxon>
        <taxon>Micromonosporaceae</taxon>
        <taxon>Actinoplanes</taxon>
    </lineage>
</organism>
<dbReference type="SMART" id="SM00014">
    <property type="entry name" value="acidPPc"/>
    <property type="match status" value="1"/>
</dbReference>